<organism evidence="1">
    <name type="scientific">Cacopsylla melanoneura</name>
    <dbReference type="NCBI Taxonomy" id="428564"/>
    <lineage>
        <taxon>Eukaryota</taxon>
        <taxon>Metazoa</taxon>
        <taxon>Ecdysozoa</taxon>
        <taxon>Arthropoda</taxon>
        <taxon>Hexapoda</taxon>
        <taxon>Insecta</taxon>
        <taxon>Pterygota</taxon>
        <taxon>Neoptera</taxon>
        <taxon>Paraneoptera</taxon>
        <taxon>Hemiptera</taxon>
        <taxon>Sternorrhyncha</taxon>
        <taxon>Psylloidea</taxon>
        <taxon>Psyllidae</taxon>
        <taxon>Psyllinae</taxon>
        <taxon>Cacopsylla</taxon>
    </lineage>
</organism>
<sequence length="191" mass="21786">MDAPASPSPHPLTVLNPHRLASTALSPLYARRTDSRMKSILTALRLLFCRDLTEWRTPRRAILPLSSRKNQIIQLFHNLLIPNFTREKSKSLSIRPNLTKQTARLTSLIKATKKPLMRQTVLTPNLTKQTKTQPKLVNRSTDHLLEQMSVLTGRAILKTCRSTEPRLTEPRLNPRLTVHSQLLYCMSVATH</sequence>
<evidence type="ECO:0000313" key="1">
    <source>
        <dbReference type="EMBL" id="CAG6680286.1"/>
    </source>
</evidence>
<accession>A0A8D8T1Q9</accession>
<reference evidence="1" key="1">
    <citation type="submission" date="2021-05" db="EMBL/GenBank/DDBJ databases">
        <authorList>
            <person name="Alioto T."/>
            <person name="Alioto T."/>
            <person name="Gomez Garrido J."/>
        </authorList>
    </citation>
    <scope>NUCLEOTIDE SEQUENCE</scope>
</reference>
<dbReference type="EMBL" id="HBUF01251819">
    <property type="protein sequence ID" value="CAG6680286.1"/>
    <property type="molecule type" value="Transcribed_RNA"/>
</dbReference>
<name>A0A8D8T1Q9_9HEMI</name>
<dbReference type="AlphaFoldDB" id="A0A8D8T1Q9"/>
<protein>
    <submittedName>
        <fullName evidence="1">Uncharacterized protein</fullName>
    </submittedName>
</protein>
<proteinExistence type="predicted"/>